<accession>A0A0F6QX71</accession>
<evidence type="ECO:0000313" key="2">
    <source>
        <dbReference type="Proteomes" id="UP000033566"/>
    </source>
</evidence>
<proteinExistence type="predicted"/>
<dbReference type="HOGENOM" id="CLU_027562_17_5_11"/>
<dbReference type="Gene3D" id="1.10.150.130">
    <property type="match status" value="1"/>
</dbReference>
<dbReference type="OrthoDB" id="1822491at2"/>
<dbReference type="GO" id="GO:0006310">
    <property type="term" value="P:DNA recombination"/>
    <property type="evidence" value="ECO:0007669"/>
    <property type="project" value="InterPro"/>
</dbReference>
<dbReference type="EMBL" id="CP011311">
    <property type="protein sequence ID" value="AKE39837.1"/>
    <property type="molecule type" value="Genomic_DNA"/>
</dbReference>
<dbReference type="CDD" id="cd00397">
    <property type="entry name" value="DNA_BRE_C"/>
    <property type="match status" value="1"/>
</dbReference>
<dbReference type="InterPro" id="IPR013762">
    <property type="entry name" value="Integrase-like_cat_sf"/>
</dbReference>
<gene>
    <name evidence="1" type="ORF">UL81_09465</name>
</gene>
<dbReference type="KEGG" id="ccj:UL81_09465"/>
<dbReference type="Gene3D" id="1.10.443.10">
    <property type="entry name" value="Intergrase catalytic core"/>
    <property type="match status" value="1"/>
</dbReference>
<keyword evidence="2" id="KW-1185">Reference proteome</keyword>
<dbReference type="RefSeq" id="WP_035105504.1">
    <property type="nucleotide sequence ID" value="NZ_CP011311.1"/>
</dbReference>
<dbReference type="InterPro" id="IPR002104">
    <property type="entry name" value="Integrase_catalytic"/>
</dbReference>
<evidence type="ECO:0000313" key="1">
    <source>
        <dbReference type="EMBL" id="AKE39837.1"/>
    </source>
</evidence>
<dbReference type="PROSITE" id="PS51898">
    <property type="entry name" value="TYR_RECOMBINASE"/>
    <property type="match status" value="1"/>
</dbReference>
<dbReference type="AlphaFoldDB" id="A0A0F6QX71"/>
<name>A0A0F6QX71_9CORY</name>
<protein>
    <submittedName>
        <fullName evidence="1">Phage integrase family protein</fullName>
    </submittedName>
</protein>
<dbReference type="SUPFAM" id="SSF56349">
    <property type="entry name" value="DNA breaking-rejoining enzymes"/>
    <property type="match status" value="1"/>
</dbReference>
<dbReference type="InterPro" id="IPR010998">
    <property type="entry name" value="Integrase_recombinase_N"/>
</dbReference>
<organism evidence="1 2">
    <name type="scientific">Corynebacterium camporealensis</name>
    <dbReference type="NCBI Taxonomy" id="161896"/>
    <lineage>
        <taxon>Bacteria</taxon>
        <taxon>Bacillati</taxon>
        <taxon>Actinomycetota</taxon>
        <taxon>Actinomycetes</taxon>
        <taxon>Mycobacteriales</taxon>
        <taxon>Corynebacteriaceae</taxon>
        <taxon>Corynebacterium</taxon>
    </lineage>
</organism>
<dbReference type="Pfam" id="PF00589">
    <property type="entry name" value="Phage_integrase"/>
    <property type="match status" value="1"/>
</dbReference>
<sequence length="417" mass="47125">MAGTRRSWGKIQKKGKKYYPSYIHPEDILKTRHKPAGGFTTRMDAEAWLAAEHRAIELGVWVAPEERRIKAEAESITVRQWLDEYHRIIQRPPHNVIESTIQQYIRVTTNRILAPRGSGALDPRVTRLADMPISQVTKTDAHLWWDGICDGYDTPETNRKSYVRLRAAFAEAVNRGMIAENPIRIVGVSKRVPKSDKYLPSDEELQKILEGMREDWKLLTSLIFFHGLRIGEAFALEQRHIRIDPDTPVPMRPRYVVIVEQNAQRLSGSDGCYMNFQAPKTAAGYREVPIIEKHSYLVEEHLRKHLPHGTTTVHTAEGDKTVRLLTTTGTGEVIMDTSYRSVLGRVKDATGVSKEIGPHSGRRWCITRLAEVGATPKEIGKPLGQRDLDTILDVYMKARAARVTSLMLAVSDTLAPA</sequence>
<dbReference type="InterPro" id="IPR011010">
    <property type="entry name" value="DNA_brk_join_enz"/>
</dbReference>
<dbReference type="GO" id="GO:0003677">
    <property type="term" value="F:DNA binding"/>
    <property type="evidence" value="ECO:0007669"/>
    <property type="project" value="InterPro"/>
</dbReference>
<dbReference type="GO" id="GO:0015074">
    <property type="term" value="P:DNA integration"/>
    <property type="evidence" value="ECO:0007669"/>
    <property type="project" value="InterPro"/>
</dbReference>
<dbReference type="Proteomes" id="UP000033566">
    <property type="component" value="Chromosome"/>
</dbReference>
<reference evidence="1 2" key="1">
    <citation type="journal article" date="2015" name="Genome Announc.">
        <title>Complete Genome Sequence of Corynebacterium camporealensis DSM 44610, Isolated from the Milk of a Manchega Sheep with Subclinical Mastitis.</title>
        <authorList>
            <person name="Ruckert C."/>
            <person name="Albersmeier A."/>
            <person name="Winkler A."/>
            <person name="Tauch A."/>
        </authorList>
    </citation>
    <scope>NUCLEOTIDE SEQUENCE [LARGE SCALE GENOMIC DNA]</scope>
    <source>
        <strain evidence="1 2">DSM 44610</strain>
    </source>
</reference>
<dbReference type="PATRIC" id="fig|161896.4.peg.1854"/>